<comment type="caution">
    <text evidence="1">The sequence shown here is derived from an EMBL/GenBank/DDBJ whole genome shotgun (WGS) entry which is preliminary data.</text>
</comment>
<reference evidence="1 2" key="1">
    <citation type="submission" date="2018-05" db="EMBL/GenBank/DDBJ databases">
        <title>Marinilabilia rubrum sp. nov., isolated from saltern sediment.</title>
        <authorList>
            <person name="Zhang R."/>
        </authorList>
    </citation>
    <scope>NUCLEOTIDE SEQUENCE [LARGE SCALE GENOMIC DNA]</scope>
    <source>
        <strain evidence="1 2">WTE16</strain>
    </source>
</reference>
<dbReference type="OrthoDB" id="9804333at2"/>
<accession>A0A2U2B616</accession>
<name>A0A2U2B616_9BACT</name>
<sequence>MSGFSTVWQRSLFCFSENENKSRTSSSRIKRFPAICAFSVDQNREYTMKFVDYFKSFDPNQSVSNPGGIPKVNNHLHTPHSFSAFESEEEVLGQASEEGVSVVGVNDFFSFDAYQTWCDESFRRGLFPLFNIEFIGLSPEDEANGHKVNDPGNPGRVYFSGKGLAHPVIFSQATLTKLDNLRKEGNEYVREMTSKVNKLMASKGYNLRIDFDQMKKELAQNLVRERHLARAIRLLGEQIFNRDEEKISFFSKLMGTEVSSSLDDEAGLENEIRGSLLKAGKPAYVPENPEGFPAWDTIREIILDAGGIPTYPFLADAVKGYTDFERDKSLVAKKLKERGVWSVEFIPTRNDHGVLKEYAMFLRDEGFVVSFGTEHNSPGKQPVEVMAKGEVPLDEELQKINYEGACIIAAHQYLLAKNGKGVLNEKGEFKQQDRASFSDLGNKLILSVINKKQKDD</sequence>
<keyword evidence="2" id="KW-1185">Reference proteome</keyword>
<evidence type="ECO:0000313" key="2">
    <source>
        <dbReference type="Proteomes" id="UP000244956"/>
    </source>
</evidence>
<gene>
    <name evidence="1" type="ORF">DDZ16_15495</name>
</gene>
<organism evidence="1 2">
    <name type="scientific">Marinilabilia rubra</name>
    <dbReference type="NCBI Taxonomy" id="2162893"/>
    <lineage>
        <taxon>Bacteria</taxon>
        <taxon>Pseudomonadati</taxon>
        <taxon>Bacteroidota</taxon>
        <taxon>Bacteroidia</taxon>
        <taxon>Marinilabiliales</taxon>
        <taxon>Marinilabiliaceae</taxon>
        <taxon>Marinilabilia</taxon>
    </lineage>
</organism>
<dbReference type="SUPFAM" id="SSF89550">
    <property type="entry name" value="PHP domain-like"/>
    <property type="match status" value="1"/>
</dbReference>
<protein>
    <recommendedName>
        <fullName evidence="3">PHP domain-containing protein</fullName>
    </recommendedName>
</protein>
<dbReference type="Proteomes" id="UP000244956">
    <property type="component" value="Unassembled WGS sequence"/>
</dbReference>
<proteinExistence type="predicted"/>
<dbReference type="RefSeq" id="WP_109265394.1">
    <property type="nucleotide sequence ID" value="NZ_QEWP01000014.1"/>
</dbReference>
<evidence type="ECO:0008006" key="3">
    <source>
        <dbReference type="Google" id="ProtNLM"/>
    </source>
</evidence>
<evidence type="ECO:0000313" key="1">
    <source>
        <dbReference type="EMBL" id="PWD98482.1"/>
    </source>
</evidence>
<dbReference type="EMBL" id="QEWP01000014">
    <property type="protein sequence ID" value="PWD98482.1"/>
    <property type="molecule type" value="Genomic_DNA"/>
</dbReference>
<dbReference type="InterPro" id="IPR016195">
    <property type="entry name" value="Pol/histidinol_Pase-like"/>
</dbReference>
<dbReference type="AlphaFoldDB" id="A0A2U2B616"/>